<comment type="caution">
    <text evidence="2">The sequence shown here is derived from an EMBL/GenBank/DDBJ whole genome shotgun (WGS) entry which is preliminary data.</text>
</comment>
<evidence type="ECO:0000256" key="1">
    <source>
        <dbReference type="SAM" id="Phobius"/>
    </source>
</evidence>
<dbReference type="EMBL" id="DVHH01000020">
    <property type="protein sequence ID" value="HIR54146.1"/>
    <property type="molecule type" value="Genomic_DNA"/>
</dbReference>
<reference evidence="2" key="1">
    <citation type="submission" date="2020-10" db="EMBL/GenBank/DDBJ databases">
        <authorList>
            <person name="Gilroy R."/>
        </authorList>
    </citation>
    <scope>NUCLEOTIDE SEQUENCE</scope>
    <source>
        <strain evidence="2">ChiGjej3B3-7149</strain>
    </source>
</reference>
<protein>
    <submittedName>
        <fullName evidence="2">Uncharacterized protein</fullName>
    </submittedName>
</protein>
<keyword evidence="1" id="KW-1133">Transmembrane helix</keyword>
<feature type="transmembrane region" description="Helical" evidence="1">
    <location>
        <begin position="7"/>
        <end position="26"/>
    </location>
</feature>
<keyword evidence="1" id="KW-0812">Transmembrane</keyword>
<sequence length="156" mass="17735">MDKRKRVIALCVLLVVMVTALVWYHLPIKIAESMELYCSDPAGGSLDAEFDLSISRSLFAQDKIDGTIHAGDREYVVWTWQKYGFFESMQRKFLGQMNIPAFVNPDNFGQGVELLMSDVLWVPIIQFGSGYDIENVSLLFTSDDYVDGLWSNYTVT</sequence>
<evidence type="ECO:0000313" key="3">
    <source>
        <dbReference type="Proteomes" id="UP000824238"/>
    </source>
</evidence>
<dbReference type="AlphaFoldDB" id="A0A9D1DJU4"/>
<dbReference type="Proteomes" id="UP000824238">
    <property type="component" value="Unassembled WGS sequence"/>
</dbReference>
<gene>
    <name evidence="2" type="ORF">IAD36_00865</name>
</gene>
<proteinExistence type="predicted"/>
<evidence type="ECO:0000313" key="2">
    <source>
        <dbReference type="EMBL" id="HIR54146.1"/>
    </source>
</evidence>
<name>A0A9D1DJU4_9FIRM</name>
<keyword evidence="1" id="KW-0472">Membrane</keyword>
<reference evidence="2" key="2">
    <citation type="journal article" date="2021" name="PeerJ">
        <title>Extensive microbial diversity within the chicken gut microbiome revealed by metagenomics and culture.</title>
        <authorList>
            <person name="Gilroy R."/>
            <person name="Ravi A."/>
            <person name="Getino M."/>
            <person name="Pursley I."/>
            <person name="Horton D.L."/>
            <person name="Alikhan N.F."/>
            <person name="Baker D."/>
            <person name="Gharbi K."/>
            <person name="Hall N."/>
            <person name="Watson M."/>
            <person name="Adriaenssens E.M."/>
            <person name="Foster-Nyarko E."/>
            <person name="Jarju S."/>
            <person name="Secka A."/>
            <person name="Antonio M."/>
            <person name="Oren A."/>
            <person name="Chaudhuri R.R."/>
            <person name="La Ragione R."/>
            <person name="Hildebrand F."/>
            <person name="Pallen M.J."/>
        </authorList>
    </citation>
    <scope>NUCLEOTIDE SEQUENCE</scope>
    <source>
        <strain evidence="2">ChiGjej3B3-7149</strain>
    </source>
</reference>
<accession>A0A9D1DJU4</accession>
<organism evidence="2 3">
    <name type="scientific">Candidatus Scatomorpha intestinigallinarum</name>
    <dbReference type="NCBI Taxonomy" id="2840923"/>
    <lineage>
        <taxon>Bacteria</taxon>
        <taxon>Bacillati</taxon>
        <taxon>Bacillota</taxon>
        <taxon>Clostridia</taxon>
        <taxon>Eubacteriales</taxon>
        <taxon>Candidatus Scatomorpha</taxon>
    </lineage>
</organism>